<dbReference type="InterPro" id="IPR001303">
    <property type="entry name" value="Aldolase_II/adducin_N"/>
</dbReference>
<dbReference type="PANTHER" id="PTHR22789:SF0">
    <property type="entry name" value="3-OXO-TETRONATE 4-PHOSPHATE DECARBOXYLASE-RELATED"/>
    <property type="match status" value="1"/>
</dbReference>
<dbReference type="GO" id="GO:0016832">
    <property type="term" value="F:aldehyde-lyase activity"/>
    <property type="evidence" value="ECO:0007669"/>
    <property type="project" value="TreeGrafter"/>
</dbReference>
<dbReference type="GO" id="GO:0019323">
    <property type="term" value="P:pentose catabolic process"/>
    <property type="evidence" value="ECO:0007669"/>
    <property type="project" value="TreeGrafter"/>
</dbReference>
<dbReference type="InterPro" id="IPR036409">
    <property type="entry name" value="Aldolase_II/adducin_N_sf"/>
</dbReference>
<proteinExistence type="predicted"/>
<keyword evidence="5" id="KW-1185">Reference proteome</keyword>
<dbReference type="GO" id="GO:0005829">
    <property type="term" value="C:cytosol"/>
    <property type="evidence" value="ECO:0007669"/>
    <property type="project" value="TreeGrafter"/>
</dbReference>
<comment type="caution">
    <text evidence="4">The sequence shown here is derived from an EMBL/GenBank/DDBJ whole genome shotgun (WGS) entry which is preliminary data.</text>
</comment>
<dbReference type="InterPro" id="IPR050197">
    <property type="entry name" value="Aldolase_class_II_sugar_metab"/>
</dbReference>
<dbReference type="OrthoDB" id="8478087at2"/>
<dbReference type="EMBL" id="WNKY01000051">
    <property type="protein sequence ID" value="MTV41228.1"/>
    <property type="molecule type" value="Genomic_DNA"/>
</dbReference>
<evidence type="ECO:0000259" key="3">
    <source>
        <dbReference type="SMART" id="SM01007"/>
    </source>
</evidence>
<dbReference type="SUPFAM" id="SSF53639">
    <property type="entry name" value="AraD/HMP-PK domain-like"/>
    <property type="match status" value="1"/>
</dbReference>
<organism evidence="4 5">
    <name type="scientific">Duganella radicis</name>
    <dbReference type="NCBI Taxonomy" id="551988"/>
    <lineage>
        <taxon>Bacteria</taxon>
        <taxon>Pseudomonadati</taxon>
        <taxon>Pseudomonadota</taxon>
        <taxon>Betaproteobacteria</taxon>
        <taxon>Burkholderiales</taxon>
        <taxon>Oxalobacteraceae</taxon>
        <taxon>Telluria group</taxon>
        <taxon>Duganella</taxon>
    </lineage>
</organism>
<accession>A0A6L6PQ41</accession>
<keyword evidence="1" id="KW-0479">Metal-binding</keyword>
<dbReference type="Pfam" id="PF00596">
    <property type="entry name" value="Aldolase_II"/>
    <property type="match status" value="1"/>
</dbReference>
<dbReference type="GO" id="GO:0046872">
    <property type="term" value="F:metal ion binding"/>
    <property type="evidence" value="ECO:0007669"/>
    <property type="project" value="UniProtKB-KW"/>
</dbReference>
<dbReference type="SMART" id="SM01007">
    <property type="entry name" value="Aldolase_II"/>
    <property type="match status" value="1"/>
</dbReference>
<evidence type="ECO:0000256" key="1">
    <source>
        <dbReference type="ARBA" id="ARBA00022723"/>
    </source>
</evidence>
<protein>
    <submittedName>
        <fullName evidence="4">Class II aldolase/adducin family protein</fullName>
    </submittedName>
</protein>
<evidence type="ECO:0000256" key="2">
    <source>
        <dbReference type="ARBA" id="ARBA00023239"/>
    </source>
</evidence>
<evidence type="ECO:0000313" key="4">
    <source>
        <dbReference type="EMBL" id="MTV41228.1"/>
    </source>
</evidence>
<keyword evidence="2" id="KW-0456">Lyase</keyword>
<name>A0A6L6PQ41_9BURK</name>
<sequence length="213" mass="22882">MSSYTTHKAQVIDACLTLANAGYLAGTGGNLALRINHELFAVTPSGADYYALKPDDICVLRLDTLEQVEGSLKPSVESAMHACMLRFKRDMQASVHTHQPLASAVALLNIDLPVQDEAQRRALGERVAIVPYAPSGTGLLVRAFRRKLRANLHGYLLKNHGVICAAPDMTEAIAHVGRIEAAAADFLRRRIAAANTAPAAVRQMALAALNTHP</sequence>
<feature type="domain" description="Class II aldolase/adducin N-terminal" evidence="3">
    <location>
        <begin position="9"/>
        <end position="187"/>
    </location>
</feature>
<dbReference type="AlphaFoldDB" id="A0A6L6PQ41"/>
<dbReference type="PANTHER" id="PTHR22789">
    <property type="entry name" value="FUCULOSE PHOSPHATE ALDOLASE"/>
    <property type="match status" value="1"/>
</dbReference>
<evidence type="ECO:0000313" key="5">
    <source>
        <dbReference type="Proteomes" id="UP000475582"/>
    </source>
</evidence>
<gene>
    <name evidence="4" type="ORF">GM676_27055</name>
</gene>
<dbReference type="Gene3D" id="3.40.225.10">
    <property type="entry name" value="Class II aldolase/adducin N-terminal domain"/>
    <property type="match status" value="1"/>
</dbReference>
<reference evidence="4 5" key="1">
    <citation type="submission" date="2019-11" db="EMBL/GenBank/DDBJ databases">
        <title>Type strains purchased from KCTC, JCM and DSMZ.</title>
        <authorList>
            <person name="Lu H."/>
        </authorList>
    </citation>
    <scope>NUCLEOTIDE SEQUENCE [LARGE SCALE GENOMIC DNA]</scope>
    <source>
        <strain evidence="4 5">KCTC 22382</strain>
    </source>
</reference>
<dbReference type="RefSeq" id="WP_155467313.1">
    <property type="nucleotide sequence ID" value="NZ_WNKY01000051.1"/>
</dbReference>
<dbReference type="Proteomes" id="UP000475582">
    <property type="component" value="Unassembled WGS sequence"/>
</dbReference>